<accession>A0A7K1LJ41</accession>
<organism evidence="4 5">
    <name type="scientific">Rothia koreensis</name>
    <dbReference type="NCBI Taxonomy" id="592378"/>
    <lineage>
        <taxon>Bacteria</taxon>
        <taxon>Bacillati</taxon>
        <taxon>Actinomycetota</taxon>
        <taxon>Actinomycetes</taxon>
        <taxon>Micrococcales</taxon>
        <taxon>Micrococcaceae</taxon>
        <taxon>Rothia</taxon>
    </lineage>
</organism>
<dbReference type="OrthoDB" id="517007at2"/>
<dbReference type="InterPro" id="IPR020904">
    <property type="entry name" value="Sc_DH/Rdtase_CS"/>
</dbReference>
<evidence type="ECO:0000313" key="5">
    <source>
        <dbReference type="Proteomes" id="UP000462152"/>
    </source>
</evidence>
<comment type="similarity">
    <text evidence="1">Belongs to the short-chain dehydrogenases/reductases (SDR) family.</text>
</comment>
<evidence type="ECO:0000313" key="4">
    <source>
        <dbReference type="EMBL" id="MUN55063.1"/>
    </source>
</evidence>
<dbReference type="Pfam" id="PF13561">
    <property type="entry name" value="adh_short_C2"/>
    <property type="match status" value="1"/>
</dbReference>
<reference evidence="4 5" key="1">
    <citation type="submission" date="2019-12" db="EMBL/GenBank/DDBJ databases">
        <authorList>
            <person name="Li J."/>
            <person name="Shi Y."/>
            <person name="Xu G."/>
            <person name="Xiao D."/>
            <person name="Ran X."/>
        </authorList>
    </citation>
    <scope>NUCLEOTIDE SEQUENCE [LARGE SCALE GENOMIC DNA]</scope>
    <source>
        <strain evidence="4 5">JCM 15915</strain>
    </source>
</reference>
<dbReference type="PANTHER" id="PTHR42760">
    <property type="entry name" value="SHORT-CHAIN DEHYDROGENASES/REDUCTASES FAMILY MEMBER"/>
    <property type="match status" value="1"/>
</dbReference>
<dbReference type="PANTHER" id="PTHR42760:SF115">
    <property type="entry name" value="3-OXOACYL-[ACYL-CARRIER-PROTEIN] REDUCTASE FABG"/>
    <property type="match status" value="1"/>
</dbReference>
<dbReference type="AlphaFoldDB" id="A0A7K1LJ41"/>
<dbReference type="GO" id="GO:0016616">
    <property type="term" value="F:oxidoreductase activity, acting on the CH-OH group of donors, NAD or NADP as acceptor"/>
    <property type="evidence" value="ECO:0007669"/>
    <property type="project" value="TreeGrafter"/>
</dbReference>
<comment type="caution">
    <text evidence="4">The sequence shown here is derived from an EMBL/GenBank/DDBJ whole genome shotgun (WGS) entry which is preliminary data.</text>
</comment>
<dbReference type="Proteomes" id="UP000462152">
    <property type="component" value="Unassembled WGS sequence"/>
</dbReference>
<dbReference type="PRINTS" id="PR00081">
    <property type="entry name" value="GDHRDH"/>
</dbReference>
<feature type="region of interest" description="Disordered" evidence="3">
    <location>
        <begin position="36"/>
        <end position="58"/>
    </location>
</feature>
<name>A0A7K1LJ41_9MICC</name>
<sequence length="263" mass="27171">MPQAIVVTGGSGGIGRVVVDLLRRRSEDHGDAVVVSADRTHAPRPGAEGGPSDGVEHRDLDVTDPDAVASFFEDLSGRYRIRSLVNAAGTIATGPALETAEADVLRMIDVNALGVLRASTAAARVMVRQGGHDPGTRPVRSIVTIASNAGTGPRADFAAYGASKAFAAQYTRSLGLELGGSGIRCAVVNPGTTKTPMVEGLWQGADRTAQTVTGDPTLYRPGIPLGRVADPQDIAEVVEFLVSARAAHITATELTVDGGATQR</sequence>
<evidence type="ECO:0000256" key="1">
    <source>
        <dbReference type="ARBA" id="ARBA00006484"/>
    </source>
</evidence>
<evidence type="ECO:0000256" key="3">
    <source>
        <dbReference type="SAM" id="MobiDB-lite"/>
    </source>
</evidence>
<evidence type="ECO:0000256" key="2">
    <source>
        <dbReference type="ARBA" id="ARBA00023002"/>
    </source>
</evidence>
<dbReference type="Gene3D" id="3.40.50.720">
    <property type="entry name" value="NAD(P)-binding Rossmann-like Domain"/>
    <property type="match status" value="1"/>
</dbReference>
<keyword evidence="2" id="KW-0560">Oxidoreductase</keyword>
<gene>
    <name evidence="4" type="ORF">GMA10_07550</name>
</gene>
<dbReference type="SUPFAM" id="SSF51735">
    <property type="entry name" value="NAD(P)-binding Rossmann-fold domains"/>
    <property type="match status" value="1"/>
</dbReference>
<dbReference type="EMBL" id="WOGT01000003">
    <property type="protein sequence ID" value="MUN55063.1"/>
    <property type="molecule type" value="Genomic_DNA"/>
</dbReference>
<protein>
    <submittedName>
        <fullName evidence="4">SDR family oxidoreductase</fullName>
    </submittedName>
</protein>
<dbReference type="InterPro" id="IPR002347">
    <property type="entry name" value="SDR_fam"/>
</dbReference>
<proteinExistence type="inferred from homology"/>
<dbReference type="InterPro" id="IPR036291">
    <property type="entry name" value="NAD(P)-bd_dom_sf"/>
</dbReference>
<dbReference type="PROSITE" id="PS00061">
    <property type="entry name" value="ADH_SHORT"/>
    <property type="match status" value="1"/>
</dbReference>
<keyword evidence="5" id="KW-1185">Reference proteome</keyword>